<evidence type="ECO:0000313" key="1">
    <source>
        <dbReference type="EMBL" id="SDC53262.1"/>
    </source>
</evidence>
<protein>
    <recommendedName>
        <fullName evidence="3">GAF domain-containing protein</fullName>
    </recommendedName>
</protein>
<dbReference type="Proteomes" id="UP000199455">
    <property type="component" value="Unassembled WGS sequence"/>
</dbReference>
<evidence type="ECO:0008006" key="3">
    <source>
        <dbReference type="Google" id="ProtNLM"/>
    </source>
</evidence>
<dbReference type="AlphaFoldDB" id="A0A1G6MCE9"/>
<dbReference type="Gene3D" id="3.30.450.40">
    <property type="match status" value="1"/>
</dbReference>
<dbReference type="RefSeq" id="WP_090765559.1">
    <property type="nucleotide sequence ID" value="NZ_FMZH01000002.1"/>
</dbReference>
<dbReference type="STRING" id="390242.SAMN04488024_102293"/>
<gene>
    <name evidence="1" type="ORF">SAMN04488024_102293</name>
</gene>
<evidence type="ECO:0000313" key="2">
    <source>
        <dbReference type="Proteomes" id="UP000199455"/>
    </source>
</evidence>
<accession>A0A1G6MCE9</accession>
<dbReference type="EMBL" id="FMZH01000002">
    <property type="protein sequence ID" value="SDC53262.1"/>
    <property type="molecule type" value="Genomic_DNA"/>
</dbReference>
<reference evidence="2" key="1">
    <citation type="submission" date="2016-10" db="EMBL/GenBank/DDBJ databases">
        <authorList>
            <person name="Varghese N."/>
            <person name="Submissions S."/>
        </authorList>
    </citation>
    <scope>NUCLEOTIDE SEQUENCE [LARGE SCALE GENOMIC DNA]</scope>
    <source>
        <strain evidence="2">DSM 18609</strain>
    </source>
</reference>
<name>A0A1G6MCE9_9SPHI</name>
<proteinExistence type="predicted"/>
<sequence>MKKRIFNIALNFPDVHGVDSAISFGPFIQYLRRKIKEEQTVKSALYRNALKEFEKQGIDNQVIPLEDIYQHELLLEHMYACLSSTLLTEDYQAWGLCAPMQPITFYGTGLMYELLEQKEKDNNSFAGSRSPEQQQQDRLHFIYSFILNELYAFHAPLKEKYHAGINSDTALPGYFHIGVNTDFIGVKAKQPLPELSYRELQQYLSDEAGLEKLQQILPLSLFELRGISVLTITDVTARQAVENIKAVRLSRAPGNEGVAYAEVIQSLKVLVQNANIQFDLFPFVRVNNKMVYGYVKGGSGLLFSVWGEETLSPEAFQQIAEGYAANPNSFYSPDIWAESREMFPWLERFRELNVKSMALLPVFHNQVLVGVLGMHTWVGETFDEKKITLLEQVLAPIAQLLQVYIDEFNLEIENIIKEKYTSIQPAVQWKFNEAAWHYLHDRKKNLPLRTEDISFTAVYPFYGAIDIRNSTTERNAASKADLNLHLSLLRDTLEQLSKTYTDALLVEIIFNCNKWNTILHGNELNTTEENSLNIFLNEETSDYLKLISQSHPNTQKIIGQYLESISIQGGEVYKNRQALETSMQLINTDINNYFEAEREKLQESFPCYFEKFRTDGVEYDIYIGQSIAPDRIFNHFHLKNLRLWQLSSMAAIAKMVRQRQPDLPVKLATTQLIFIHNHPIDISFRIDERKFDVEGAYNIRYQMIKKRIDKVLIRNSEERLTQPDKLALIYFNKRDIDDYLPFVKYLQETGVLGAETEDLDLEDLQGLSGLKALRLSIV</sequence>
<organism evidence="1 2">
    <name type="scientific">Pedobacter soli</name>
    <dbReference type="NCBI Taxonomy" id="390242"/>
    <lineage>
        <taxon>Bacteria</taxon>
        <taxon>Pseudomonadati</taxon>
        <taxon>Bacteroidota</taxon>
        <taxon>Sphingobacteriia</taxon>
        <taxon>Sphingobacteriales</taxon>
        <taxon>Sphingobacteriaceae</taxon>
        <taxon>Pedobacter</taxon>
    </lineage>
</organism>
<dbReference type="SUPFAM" id="SSF55781">
    <property type="entry name" value="GAF domain-like"/>
    <property type="match status" value="1"/>
</dbReference>
<dbReference type="InterPro" id="IPR029016">
    <property type="entry name" value="GAF-like_dom_sf"/>
</dbReference>
<keyword evidence="2" id="KW-1185">Reference proteome</keyword>